<dbReference type="AlphaFoldDB" id="A0A1H3SZG4"/>
<accession>A0A1H3SZG4</accession>
<evidence type="ECO:0008006" key="3">
    <source>
        <dbReference type="Google" id="ProtNLM"/>
    </source>
</evidence>
<dbReference type="EMBL" id="FNPI01000012">
    <property type="protein sequence ID" value="SDZ43170.1"/>
    <property type="molecule type" value="Genomic_DNA"/>
</dbReference>
<reference evidence="2" key="1">
    <citation type="submission" date="2016-10" db="EMBL/GenBank/DDBJ databases">
        <authorList>
            <person name="Varghese N."/>
            <person name="Submissions S."/>
        </authorList>
    </citation>
    <scope>NUCLEOTIDE SEQUENCE [LARGE SCALE GENOMIC DNA]</scope>
    <source>
        <strain evidence="2">SP</strain>
    </source>
</reference>
<dbReference type="Pfam" id="PF26421">
    <property type="entry name" value="Avidin_like"/>
    <property type="match status" value="1"/>
</dbReference>
<dbReference type="Proteomes" id="UP000198935">
    <property type="component" value="Unassembled WGS sequence"/>
</dbReference>
<proteinExistence type="predicted"/>
<organism evidence="1 2">
    <name type="scientific">Evansella caseinilytica</name>
    <dbReference type="NCBI Taxonomy" id="1503961"/>
    <lineage>
        <taxon>Bacteria</taxon>
        <taxon>Bacillati</taxon>
        <taxon>Bacillota</taxon>
        <taxon>Bacilli</taxon>
        <taxon>Bacillales</taxon>
        <taxon>Bacillaceae</taxon>
        <taxon>Evansella</taxon>
    </lineage>
</organism>
<evidence type="ECO:0000313" key="2">
    <source>
        <dbReference type="Proteomes" id="UP000198935"/>
    </source>
</evidence>
<dbReference type="InterPro" id="IPR058595">
    <property type="entry name" value="Avidin-like"/>
</dbReference>
<protein>
    <recommendedName>
        <fullName evidence="3">N-acetylglutamate synthase</fullName>
    </recommendedName>
</protein>
<name>A0A1H3SZG4_9BACI</name>
<gene>
    <name evidence="1" type="ORF">SAMN05421736_112142</name>
</gene>
<dbReference type="STRING" id="1503961.SAMN05421736_112142"/>
<evidence type="ECO:0000313" key="1">
    <source>
        <dbReference type="EMBL" id="SDZ43170.1"/>
    </source>
</evidence>
<dbReference type="OrthoDB" id="5684515at2"/>
<keyword evidence="2" id="KW-1185">Reference proteome</keyword>
<sequence length="118" mass="13312">MVANYNGRRFVSVENTANGEVSAKTFFEYKQKGNIISATYSGGEIIQGTLIGLVREDGCLEFKYNHVNSKNEIRGGKCVSTPEILPDGRLRLYESWKWLDAEEAEGYSVLEEVQIRDI</sequence>